<evidence type="ECO:0000313" key="2">
    <source>
        <dbReference type="EMBL" id="CAK0851563.1"/>
    </source>
</evidence>
<protein>
    <submittedName>
        <fullName evidence="2">Uncharacterized protein</fullName>
    </submittedName>
</protein>
<organism evidence="2 3">
    <name type="scientific">Prorocentrum cordatum</name>
    <dbReference type="NCBI Taxonomy" id="2364126"/>
    <lineage>
        <taxon>Eukaryota</taxon>
        <taxon>Sar</taxon>
        <taxon>Alveolata</taxon>
        <taxon>Dinophyceae</taxon>
        <taxon>Prorocentrales</taxon>
        <taxon>Prorocentraceae</taxon>
        <taxon>Prorocentrum</taxon>
    </lineage>
</organism>
<dbReference type="EMBL" id="CAUYUJ010015251">
    <property type="protein sequence ID" value="CAK0851563.1"/>
    <property type="molecule type" value="Genomic_DNA"/>
</dbReference>
<dbReference type="Proteomes" id="UP001189429">
    <property type="component" value="Unassembled WGS sequence"/>
</dbReference>
<comment type="caution">
    <text evidence="2">The sequence shown here is derived from an EMBL/GenBank/DDBJ whole genome shotgun (WGS) entry which is preliminary data.</text>
</comment>
<name>A0ABN9U212_9DINO</name>
<feature type="region of interest" description="Disordered" evidence="1">
    <location>
        <begin position="377"/>
        <end position="400"/>
    </location>
</feature>
<keyword evidence="3" id="KW-1185">Reference proteome</keyword>
<reference evidence="2" key="1">
    <citation type="submission" date="2023-10" db="EMBL/GenBank/DDBJ databases">
        <authorList>
            <person name="Chen Y."/>
            <person name="Shah S."/>
            <person name="Dougan E. K."/>
            <person name="Thang M."/>
            <person name="Chan C."/>
        </authorList>
    </citation>
    <scope>NUCLEOTIDE SEQUENCE [LARGE SCALE GENOMIC DNA]</scope>
</reference>
<gene>
    <name evidence="2" type="ORF">PCOR1329_LOCUS43688</name>
</gene>
<feature type="region of interest" description="Disordered" evidence="1">
    <location>
        <begin position="133"/>
        <end position="296"/>
    </location>
</feature>
<feature type="compositionally biased region" description="Basic and acidic residues" evidence="1">
    <location>
        <begin position="179"/>
        <end position="213"/>
    </location>
</feature>
<feature type="compositionally biased region" description="Basic residues" evidence="1">
    <location>
        <begin position="30"/>
        <end position="45"/>
    </location>
</feature>
<sequence>GGAHCKMLCAAESPTRYSSAARRASGRVLGRQRARVHRCPSARRGRCGDTGLPAELNEPSQPTSMQVLHDAAPRKSGLACSRYPHGSSPRARGSHSPVEACAALSPAAAAHASRACRGRVARARAGSIHRPLSRMLGGTTLGGPGASLPSPPRRATARGGRLHPRGCSRVEGSTRTRAKQKDSIVEARFGSEHARARGQERARANGRELELHRAGAPAAARGSVEPCHVARRAGRHSPEPGPLGLRIRGGEERPSRRTRASPFRRRRAEGRSAYEEAGLPRRRRGGSEAHATDSCPPWARRRHRHARVHACTRALRPPRGVVGAAARPVWGRERAGLDLRGWPTRRQKRHTTSELRVHRRRSGGAYDLCHSLLVRAARRPNRPQPGAEPAGRLPSHKCWRPTSCARCSKRASPGLGG</sequence>
<feature type="region of interest" description="Disordered" evidence="1">
    <location>
        <begin position="28"/>
        <end position="62"/>
    </location>
</feature>
<evidence type="ECO:0000313" key="3">
    <source>
        <dbReference type="Proteomes" id="UP001189429"/>
    </source>
</evidence>
<feature type="non-terminal residue" evidence="2">
    <location>
        <position position="1"/>
    </location>
</feature>
<proteinExistence type="predicted"/>
<feature type="compositionally biased region" description="Basic residues" evidence="1">
    <location>
        <begin position="256"/>
        <end position="268"/>
    </location>
</feature>
<evidence type="ECO:0000256" key="1">
    <source>
        <dbReference type="SAM" id="MobiDB-lite"/>
    </source>
</evidence>
<accession>A0ABN9U212</accession>